<reference evidence="2 3" key="1">
    <citation type="journal article" date="2014" name="Genome Announc.">
        <title>Draft Genome Sequence of Enterobacter cloacae Strain S611.</title>
        <authorList>
            <person name="Wang D."/>
            <person name="Han C.S."/>
            <person name="Dichosa A.E."/>
            <person name="Gleasner C.D."/>
            <person name="Johnson S.L."/>
            <person name="Daligault H.E."/>
            <person name="Davenport K.W."/>
            <person name="Li P.E."/>
            <person name="Pierson E.A."/>
            <person name="Pierson L.S.III."/>
        </authorList>
    </citation>
    <scope>NUCLEOTIDE SEQUENCE [LARGE SCALE GENOMIC DNA]</scope>
    <source>
        <strain evidence="2 3">S611</strain>
    </source>
</reference>
<proteinExistence type="predicted"/>
<protein>
    <submittedName>
        <fullName evidence="2">Tetratricopeptide repeat family protein</fullName>
    </submittedName>
</protein>
<evidence type="ECO:0000313" key="2">
    <source>
        <dbReference type="EMBL" id="ESS59193.1"/>
    </source>
</evidence>
<accession>A0ABP2ZRB4</accession>
<sequence length="243" mass="26929">MVRKYTYGALALMFAAFGCQAEITEAQIKADCAKISSYAKQGETFYSAKNYPKAREAFEQQAAWLEQCEFGKNDPNDVLIATAYNNVALTWIRQGEYRKAQAWLTIMPDDEKSKYNLSRIQDKLDALPKPTSPAGEYWQYSGRSGFQTLKLTSQGNDTYKADWEGAYYGLMGLYSGPNIGEFSEKVTLKEGKGDIVISDLGTTCKISLALSPDGKSLAMKTDNIDNCAFGHNVSADGTYLRVN</sequence>
<evidence type="ECO:0000313" key="3">
    <source>
        <dbReference type="Proteomes" id="UP000017834"/>
    </source>
</evidence>
<dbReference type="Gene3D" id="1.25.40.10">
    <property type="entry name" value="Tetratricopeptide repeat domain"/>
    <property type="match status" value="1"/>
</dbReference>
<dbReference type="EMBL" id="AXOM01000023">
    <property type="protein sequence ID" value="ESS59193.1"/>
    <property type="molecule type" value="Genomic_DNA"/>
</dbReference>
<dbReference type="SUPFAM" id="SSF48452">
    <property type="entry name" value="TPR-like"/>
    <property type="match status" value="1"/>
</dbReference>
<keyword evidence="1" id="KW-0732">Signal</keyword>
<name>A0ABP2ZRB4_ENTCL</name>
<dbReference type="PROSITE" id="PS51257">
    <property type="entry name" value="PROKAR_LIPOPROTEIN"/>
    <property type="match status" value="1"/>
</dbReference>
<feature type="chain" id="PRO_5046570395" evidence="1">
    <location>
        <begin position="22"/>
        <end position="243"/>
    </location>
</feature>
<evidence type="ECO:0000256" key="1">
    <source>
        <dbReference type="SAM" id="SignalP"/>
    </source>
</evidence>
<feature type="signal peptide" evidence="1">
    <location>
        <begin position="1"/>
        <end position="21"/>
    </location>
</feature>
<dbReference type="Proteomes" id="UP000017834">
    <property type="component" value="Unassembled WGS sequence"/>
</dbReference>
<gene>
    <name evidence="2" type="ORF">EDP2_2777</name>
</gene>
<dbReference type="InterPro" id="IPR011990">
    <property type="entry name" value="TPR-like_helical_dom_sf"/>
</dbReference>
<organism evidence="2 3">
    <name type="scientific">Enterobacter cloacae S611</name>
    <dbReference type="NCBI Taxonomy" id="1399146"/>
    <lineage>
        <taxon>Bacteria</taxon>
        <taxon>Pseudomonadati</taxon>
        <taxon>Pseudomonadota</taxon>
        <taxon>Gammaproteobacteria</taxon>
        <taxon>Enterobacterales</taxon>
        <taxon>Enterobacteriaceae</taxon>
        <taxon>Enterobacter</taxon>
        <taxon>Enterobacter cloacae complex</taxon>
    </lineage>
</organism>
<comment type="caution">
    <text evidence="2">The sequence shown here is derived from an EMBL/GenBank/DDBJ whole genome shotgun (WGS) entry which is preliminary data.</text>
</comment>
<keyword evidence="3" id="KW-1185">Reference proteome</keyword>